<gene>
    <name evidence="1" type="ORF">GCM10009854_21660</name>
</gene>
<dbReference type="Proteomes" id="UP001501218">
    <property type="component" value="Unassembled WGS sequence"/>
</dbReference>
<name>A0ABN3G5J5_9PSEU</name>
<comment type="caution">
    <text evidence="1">The sequence shown here is derived from an EMBL/GenBank/DDBJ whole genome shotgun (WGS) entry which is preliminary data.</text>
</comment>
<accession>A0ABN3G5J5</accession>
<keyword evidence="2" id="KW-1185">Reference proteome</keyword>
<sequence length="120" mass="13614">MEPVRRAPDRCSPRGEAMRMLMKVSIDTEKGNQGFRDGTLPKIMQWARDQLKPEAAFFSPTDGKRTAYFVFDMQDTSHIPSIVEPFFEVLGARIEITPAMDFNDLQAGVPRAGETMKNFQ</sequence>
<dbReference type="EMBL" id="BAAARA010000005">
    <property type="protein sequence ID" value="GAA2344574.1"/>
    <property type="molecule type" value="Genomic_DNA"/>
</dbReference>
<evidence type="ECO:0000313" key="1">
    <source>
        <dbReference type="EMBL" id="GAA2344574.1"/>
    </source>
</evidence>
<organism evidence="1 2">
    <name type="scientific">Saccharopolyspora halophila</name>
    <dbReference type="NCBI Taxonomy" id="405551"/>
    <lineage>
        <taxon>Bacteria</taxon>
        <taxon>Bacillati</taxon>
        <taxon>Actinomycetota</taxon>
        <taxon>Actinomycetes</taxon>
        <taxon>Pseudonocardiales</taxon>
        <taxon>Pseudonocardiaceae</taxon>
        <taxon>Saccharopolyspora</taxon>
    </lineage>
</organism>
<protein>
    <submittedName>
        <fullName evidence="1">Uncharacterized protein</fullName>
    </submittedName>
</protein>
<proteinExistence type="predicted"/>
<dbReference type="RefSeq" id="WP_344129579.1">
    <property type="nucleotide sequence ID" value="NZ_BAAARA010000005.1"/>
</dbReference>
<evidence type="ECO:0000313" key="2">
    <source>
        <dbReference type="Proteomes" id="UP001501218"/>
    </source>
</evidence>
<reference evidence="1 2" key="1">
    <citation type="journal article" date="2019" name="Int. J. Syst. Evol. Microbiol.">
        <title>The Global Catalogue of Microorganisms (GCM) 10K type strain sequencing project: providing services to taxonomists for standard genome sequencing and annotation.</title>
        <authorList>
            <consortium name="The Broad Institute Genomics Platform"/>
            <consortium name="The Broad Institute Genome Sequencing Center for Infectious Disease"/>
            <person name="Wu L."/>
            <person name="Ma J."/>
        </authorList>
    </citation>
    <scope>NUCLEOTIDE SEQUENCE [LARGE SCALE GENOMIC DNA]</scope>
    <source>
        <strain evidence="1 2">JCM 16221</strain>
    </source>
</reference>